<evidence type="ECO:0000256" key="4">
    <source>
        <dbReference type="ARBA" id="ARBA00022840"/>
    </source>
</evidence>
<dbReference type="InterPro" id="IPR015421">
    <property type="entry name" value="PyrdxlP-dep_Trfase_major"/>
</dbReference>
<dbReference type="EC" id="4.4.1.13" evidence="2"/>
<dbReference type="InterPro" id="IPR015424">
    <property type="entry name" value="PyrdxlP-dep_Trfase"/>
</dbReference>
<dbReference type="RefSeq" id="WP_118358442.1">
    <property type="nucleotide sequence ID" value="NZ_QSHK01000004.1"/>
</dbReference>
<dbReference type="Gene3D" id="3.40.50.300">
    <property type="entry name" value="P-loop containing nucleotide triphosphate hydrolases"/>
    <property type="match status" value="1"/>
</dbReference>
<keyword evidence="5" id="KW-0663">Pyridoxal phosphate</keyword>
<dbReference type="SUPFAM" id="SSF52540">
    <property type="entry name" value="P-loop containing nucleoside triphosphate hydrolases"/>
    <property type="match status" value="1"/>
</dbReference>
<evidence type="ECO:0000256" key="5">
    <source>
        <dbReference type="ARBA" id="ARBA00022898"/>
    </source>
</evidence>
<evidence type="ECO:0000256" key="1">
    <source>
        <dbReference type="ARBA" id="ARBA00001933"/>
    </source>
</evidence>
<dbReference type="InterPro" id="IPR003439">
    <property type="entry name" value="ABC_transporter-like_ATP-bd"/>
</dbReference>
<keyword evidence="4" id="KW-0067">ATP-binding</keyword>
<feature type="domain" description="ABC transporter" evidence="8">
    <location>
        <begin position="2"/>
        <end position="239"/>
    </location>
</feature>
<sequence>MIEIKNLWKTFGDKSVLKGIDLKIEKGKVFAIIGPSGTGKSTLLRCLNVLERADKGSIVLGDKEIDFTKMSKSDIQTLRMHMAMVFQNSNLYRNKTAVENVIEPLITVRKMNKGEALQIADELLAKVGMSHKKNAYPETLSGGEKQRVGIARAMAVNADVILLDEPTSALDPELVNEVLDVIKDLAKQHTTMLIVTHEMRFAREVADEIVFMENGNIVEQATPDIFFTNPQTERAKSFIQAKVDDIYDTDFDKIIERRYMNSYKWKDLKTLDIDKDIYPMWVADMEFKSSPAIQRQMQERVEAGIFGYETLTPKYFKVISEWLENRHSYKVDASEILFCADTMIGISTYIQAASEVSDEVMLLTPVYGNFFSTITGCGRNVLECPLIEKEGRFTISLELMEEKVSEKTKILLLCNPQNPTGTVWTKDELKDISLFCKKHGMTLISDEVHYEFIFNQAQHTVAASIAEEVGVMAATVISPGKSFNVPMLSGASLIIKDQKMRDKISAIMENLKYPFAHAFVEGVTIAAYTKSVEWLEAVKYYIQENKRIFKEYFETHFPQLKVVNSDSTYVMWVDCSGLNMSDAELEKFWRDDCKLILSHGSEFGTGYSQYRRFNVACSKLKLEEILERILKQMQKNKLI</sequence>
<dbReference type="EMBL" id="QSHK01000004">
    <property type="protein sequence ID" value="RHC08161.1"/>
    <property type="molecule type" value="Genomic_DNA"/>
</dbReference>
<dbReference type="Pfam" id="PF00005">
    <property type="entry name" value="ABC_tran"/>
    <property type="match status" value="1"/>
</dbReference>
<dbReference type="GO" id="GO:0005524">
    <property type="term" value="F:ATP binding"/>
    <property type="evidence" value="ECO:0007669"/>
    <property type="project" value="UniProtKB-KW"/>
</dbReference>
<evidence type="ECO:0000259" key="8">
    <source>
        <dbReference type="PROSITE" id="PS50893"/>
    </source>
</evidence>
<dbReference type="InterPro" id="IPR027619">
    <property type="entry name" value="C-S_lyase_PatB-like"/>
</dbReference>
<dbReference type="PROSITE" id="PS50893">
    <property type="entry name" value="ABC_TRANSPORTER_2"/>
    <property type="match status" value="1"/>
</dbReference>
<evidence type="ECO:0000256" key="7">
    <source>
        <dbReference type="ARBA" id="ARBA00037974"/>
    </source>
</evidence>
<organism evidence="9 10">
    <name type="scientific">Dorea formicigenerans</name>
    <dbReference type="NCBI Taxonomy" id="39486"/>
    <lineage>
        <taxon>Bacteria</taxon>
        <taxon>Bacillati</taxon>
        <taxon>Bacillota</taxon>
        <taxon>Clostridia</taxon>
        <taxon>Lachnospirales</taxon>
        <taxon>Lachnospiraceae</taxon>
        <taxon>Dorea</taxon>
    </lineage>
</organism>
<dbReference type="PROSITE" id="PS00211">
    <property type="entry name" value="ABC_TRANSPORTER_1"/>
    <property type="match status" value="1"/>
</dbReference>
<evidence type="ECO:0000256" key="2">
    <source>
        <dbReference type="ARBA" id="ARBA00012224"/>
    </source>
</evidence>
<dbReference type="GO" id="GO:0016887">
    <property type="term" value="F:ATP hydrolysis activity"/>
    <property type="evidence" value="ECO:0007669"/>
    <property type="project" value="InterPro"/>
</dbReference>
<accession>A0A413YKG7</accession>
<evidence type="ECO:0000256" key="6">
    <source>
        <dbReference type="ARBA" id="ARBA00023239"/>
    </source>
</evidence>
<dbReference type="Pfam" id="PF00155">
    <property type="entry name" value="Aminotran_1_2"/>
    <property type="match status" value="1"/>
</dbReference>
<dbReference type="CDD" id="cd00609">
    <property type="entry name" value="AAT_like"/>
    <property type="match status" value="1"/>
</dbReference>
<evidence type="ECO:0000313" key="9">
    <source>
        <dbReference type="EMBL" id="RHC08161.1"/>
    </source>
</evidence>
<dbReference type="Proteomes" id="UP000284742">
    <property type="component" value="Unassembled WGS sequence"/>
</dbReference>
<dbReference type="InterPro" id="IPR027417">
    <property type="entry name" value="P-loop_NTPase"/>
</dbReference>
<keyword evidence="6 9" id="KW-0456">Lyase</keyword>
<dbReference type="GO" id="GO:0030170">
    <property type="term" value="F:pyridoxal phosphate binding"/>
    <property type="evidence" value="ECO:0007669"/>
    <property type="project" value="InterPro"/>
</dbReference>
<comment type="cofactor">
    <cofactor evidence="1">
        <name>pyridoxal 5'-phosphate</name>
        <dbReference type="ChEBI" id="CHEBI:597326"/>
    </cofactor>
</comment>
<proteinExistence type="inferred from homology"/>
<dbReference type="PANTHER" id="PTHR43525:SF1">
    <property type="entry name" value="PROTEIN MALY"/>
    <property type="match status" value="1"/>
</dbReference>
<evidence type="ECO:0000256" key="3">
    <source>
        <dbReference type="ARBA" id="ARBA00022741"/>
    </source>
</evidence>
<dbReference type="Gene3D" id="3.40.640.10">
    <property type="entry name" value="Type I PLP-dependent aspartate aminotransferase-like (Major domain)"/>
    <property type="match status" value="1"/>
</dbReference>
<dbReference type="SUPFAM" id="SSF53383">
    <property type="entry name" value="PLP-dependent transferases"/>
    <property type="match status" value="1"/>
</dbReference>
<dbReference type="InterPro" id="IPR004839">
    <property type="entry name" value="Aminotransferase_I/II_large"/>
</dbReference>
<dbReference type="InterPro" id="IPR015422">
    <property type="entry name" value="PyrdxlP-dep_Trfase_small"/>
</dbReference>
<dbReference type="SMART" id="SM00382">
    <property type="entry name" value="AAA"/>
    <property type="match status" value="1"/>
</dbReference>
<evidence type="ECO:0000313" key="10">
    <source>
        <dbReference type="Proteomes" id="UP000284742"/>
    </source>
</evidence>
<dbReference type="NCBIfam" id="TIGR04350">
    <property type="entry name" value="C_S_lyase_PatB"/>
    <property type="match status" value="1"/>
</dbReference>
<comment type="similarity">
    <text evidence="7">Belongs to the class-II pyridoxal-phosphate-dependent aminotransferase family. MalY/PatB cystathionine beta-lyase subfamily.</text>
</comment>
<gene>
    <name evidence="9" type="ORF">DW860_07630</name>
</gene>
<reference evidence="9 10" key="1">
    <citation type="submission" date="2018-08" db="EMBL/GenBank/DDBJ databases">
        <title>A genome reference for cultivated species of the human gut microbiota.</title>
        <authorList>
            <person name="Zou Y."/>
            <person name="Xue W."/>
            <person name="Luo G."/>
        </authorList>
    </citation>
    <scope>NUCLEOTIDE SEQUENCE [LARGE SCALE GENOMIC DNA]</scope>
    <source>
        <strain evidence="9 10">AM37-5</strain>
    </source>
</reference>
<dbReference type="Gene3D" id="3.90.1150.10">
    <property type="entry name" value="Aspartate Aminotransferase, domain 1"/>
    <property type="match status" value="1"/>
</dbReference>
<comment type="caution">
    <text evidence="9">The sequence shown here is derived from an EMBL/GenBank/DDBJ whole genome shotgun (WGS) entry which is preliminary data.</text>
</comment>
<name>A0A413YKG7_9FIRM</name>
<dbReference type="CDD" id="cd03262">
    <property type="entry name" value="ABC_HisP_GlnQ"/>
    <property type="match status" value="1"/>
</dbReference>
<dbReference type="InterPro" id="IPR017871">
    <property type="entry name" value="ABC_transporter-like_CS"/>
</dbReference>
<protein>
    <recommendedName>
        <fullName evidence="2">cysteine-S-conjugate beta-lyase</fullName>
        <ecNumber evidence="2">4.4.1.13</ecNumber>
    </recommendedName>
</protein>
<dbReference type="PANTHER" id="PTHR43525">
    <property type="entry name" value="PROTEIN MALY"/>
    <property type="match status" value="1"/>
</dbReference>
<dbReference type="AlphaFoldDB" id="A0A413YKG7"/>
<dbReference type="GO" id="GO:0047804">
    <property type="term" value="F:cysteine-S-conjugate beta-lyase activity"/>
    <property type="evidence" value="ECO:0007669"/>
    <property type="project" value="UniProtKB-EC"/>
</dbReference>
<keyword evidence="3" id="KW-0547">Nucleotide-binding</keyword>
<dbReference type="InterPro" id="IPR051798">
    <property type="entry name" value="Class-II_PLP-Dep_Aminotrans"/>
</dbReference>
<dbReference type="InterPro" id="IPR003593">
    <property type="entry name" value="AAA+_ATPase"/>
</dbReference>